<feature type="domain" description="Glycoside hydrolase 131 catalytic N-terminal" evidence="2">
    <location>
        <begin position="27"/>
        <end position="293"/>
    </location>
</feature>
<feature type="signal peptide" evidence="1">
    <location>
        <begin position="1"/>
        <end position="21"/>
    </location>
</feature>
<sequence>MPSIIATSLLLATAALQTVSAQNCTISFEGRIPQNFSLTDFESNVTSVYNPTNVLGRNTTWSQVLSFPKSRTGTLFSRPSVHKPVEIKITDASVFQPNPSDVTSAQLGFRRSELIPVKFPVSSEDSTTGVKTFHFSLKANPARPLNFSHEYQLVFLEDSSYSTNQFVLKTGTLLDGLNNTSARNPQLILQSNQKTPETLFTAPFDQRAVHNFAVTQDFNQNTIRVYYSTGNAPLTPRTEALPNDNSGNGEFHFGILKKPTGGDPDVTKKGFQPSGIDERITYSGVFQEDSASGCISLGGVARRRNY</sequence>
<dbReference type="Gene3D" id="2.60.120.1160">
    <property type="match status" value="1"/>
</dbReference>
<keyword evidence="1" id="KW-0732">Signal</keyword>
<feature type="chain" id="PRO_5020809786" description="Glycoside hydrolase 131 catalytic N-terminal domain-containing protein" evidence="1">
    <location>
        <begin position="22"/>
        <end position="306"/>
    </location>
</feature>
<dbReference type="PANTHER" id="PTHR34612:SF2">
    <property type="entry name" value="GLYCOSIDE HYDROLASE 131 CATALYTIC N-TERMINAL DOMAIN-CONTAINING PROTEIN"/>
    <property type="match status" value="1"/>
</dbReference>
<dbReference type="EMBL" id="PTQR01000075">
    <property type="protein sequence ID" value="TKX21887.1"/>
    <property type="molecule type" value="Genomic_DNA"/>
</dbReference>
<evidence type="ECO:0000313" key="3">
    <source>
        <dbReference type="EMBL" id="TKX21887.1"/>
    </source>
</evidence>
<dbReference type="AlphaFoldDB" id="A0A4U7B3G8"/>
<accession>A0A4U7B3G8</accession>
<dbReference type="Proteomes" id="UP000308133">
    <property type="component" value="Unassembled WGS sequence"/>
</dbReference>
<evidence type="ECO:0000256" key="1">
    <source>
        <dbReference type="SAM" id="SignalP"/>
    </source>
</evidence>
<name>A0A4U7B3G8_9PEZI</name>
<organism evidence="3 4">
    <name type="scientific">Elsinoe australis</name>
    <dbReference type="NCBI Taxonomy" id="40998"/>
    <lineage>
        <taxon>Eukaryota</taxon>
        <taxon>Fungi</taxon>
        <taxon>Dikarya</taxon>
        <taxon>Ascomycota</taxon>
        <taxon>Pezizomycotina</taxon>
        <taxon>Dothideomycetes</taxon>
        <taxon>Dothideomycetidae</taxon>
        <taxon>Myriangiales</taxon>
        <taxon>Elsinoaceae</taxon>
        <taxon>Elsinoe</taxon>
    </lineage>
</organism>
<protein>
    <recommendedName>
        <fullName evidence="2">Glycoside hydrolase 131 catalytic N-terminal domain-containing protein</fullName>
    </recommendedName>
</protein>
<dbReference type="PANTHER" id="PTHR34612">
    <property type="entry name" value="GH131_N DOMAIN-CONTAINING PROTEIN"/>
    <property type="match status" value="1"/>
</dbReference>
<evidence type="ECO:0000259" key="2">
    <source>
        <dbReference type="Pfam" id="PF18271"/>
    </source>
</evidence>
<reference evidence="3 4" key="1">
    <citation type="submission" date="2018-02" db="EMBL/GenBank/DDBJ databases">
        <title>Draft genome sequences of Elsinoe sp., causing black scab on jojoba.</title>
        <authorList>
            <person name="Stodart B."/>
            <person name="Jeffress S."/>
            <person name="Ash G."/>
            <person name="Arun Chinnappa K."/>
        </authorList>
    </citation>
    <scope>NUCLEOTIDE SEQUENCE [LARGE SCALE GENOMIC DNA]</scope>
    <source>
        <strain evidence="3 4">Hillstone_2</strain>
    </source>
</reference>
<comment type="caution">
    <text evidence="3">The sequence shown here is derived from an EMBL/GenBank/DDBJ whole genome shotgun (WGS) entry which is preliminary data.</text>
</comment>
<dbReference type="InterPro" id="IPR041524">
    <property type="entry name" value="GH131_N"/>
</dbReference>
<dbReference type="Pfam" id="PF18271">
    <property type="entry name" value="GH131_N"/>
    <property type="match status" value="1"/>
</dbReference>
<gene>
    <name evidence="3" type="ORF">C1H76_5779</name>
</gene>
<evidence type="ECO:0000313" key="4">
    <source>
        <dbReference type="Proteomes" id="UP000308133"/>
    </source>
</evidence>
<proteinExistence type="predicted"/>